<keyword evidence="7" id="KW-0256">Endoplasmic reticulum</keyword>
<dbReference type="Proteomes" id="UP000825072">
    <property type="component" value="Chromosome 1"/>
</dbReference>
<evidence type="ECO:0000256" key="9">
    <source>
        <dbReference type="ARBA" id="ARBA00023136"/>
    </source>
</evidence>
<dbReference type="GO" id="GO:0006506">
    <property type="term" value="P:GPI anchor biosynthetic process"/>
    <property type="evidence" value="ECO:0007669"/>
    <property type="project" value="UniProtKB-KW"/>
</dbReference>
<evidence type="ECO:0000256" key="1">
    <source>
        <dbReference type="ARBA" id="ARBA00004477"/>
    </source>
</evidence>
<evidence type="ECO:0000256" key="10">
    <source>
        <dbReference type="SAM" id="Phobius"/>
    </source>
</evidence>
<proteinExistence type="predicted"/>
<keyword evidence="3" id="KW-0337">GPI-anchor biosynthesis</keyword>
<dbReference type="PANTHER" id="PTHR12468">
    <property type="entry name" value="GPI MANNOSYLTRANSFERASE 2"/>
    <property type="match status" value="1"/>
</dbReference>
<feature type="transmembrane region" description="Helical" evidence="10">
    <location>
        <begin position="20"/>
        <end position="43"/>
    </location>
</feature>
<dbReference type="InterPro" id="IPR007315">
    <property type="entry name" value="PIG-V/Gpi18"/>
</dbReference>
<evidence type="ECO:0000256" key="3">
    <source>
        <dbReference type="ARBA" id="ARBA00022502"/>
    </source>
</evidence>
<gene>
    <name evidence="11" type="ORF">KB1_01300</name>
</gene>
<feature type="transmembrane region" description="Helical" evidence="10">
    <location>
        <begin position="162"/>
        <end position="188"/>
    </location>
</feature>
<dbReference type="RefSeq" id="WP_002529242.1">
    <property type="nucleotide sequence ID" value="NZ_AP024747.1"/>
</dbReference>
<keyword evidence="8 10" id="KW-1133">Transmembrane helix</keyword>
<evidence type="ECO:0000256" key="5">
    <source>
        <dbReference type="ARBA" id="ARBA00022679"/>
    </source>
</evidence>
<comment type="subcellular location">
    <subcellularLocation>
        <location evidence="1">Endoplasmic reticulum membrane</location>
        <topology evidence="1">Multi-pass membrane protein</topology>
    </subcellularLocation>
</comment>
<dbReference type="GO" id="GO:0016020">
    <property type="term" value="C:membrane"/>
    <property type="evidence" value="ECO:0007669"/>
    <property type="project" value="GOC"/>
</dbReference>
<dbReference type="GO" id="GO:0004376">
    <property type="term" value="F:GPI mannosyltransferase activity"/>
    <property type="evidence" value="ECO:0007669"/>
    <property type="project" value="InterPro"/>
</dbReference>
<name>A0AAD1NUK2_9ACTN</name>
<evidence type="ECO:0000313" key="11">
    <source>
        <dbReference type="EMBL" id="BCY24140.1"/>
    </source>
</evidence>
<dbReference type="AlphaFoldDB" id="A0AAD1NUK2"/>
<evidence type="ECO:0008006" key="13">
    <source>
        <dbReference type="Google" id="ProtNLM"/>
    </source>
</evidence>
<feature type="transmembrane region" description="Helical" evidence="10">
    <location>
        <begin position="209"/>
        <end position="230"/>
    </location>
</feature>
<feature type="transmembrane region" description="Helical" evidence="10">
    <location>
        <begin position="125"/>
        <end position="150"/>
    </location>
</feature>
<keyword evidence="6 10" id="KW-0812">Transmembrane</keyword>
<evidence type="ECO:0000256" key="8">
    <source>
        <dbReference type="ARBA" id="ARBA00022989"/>
    </source>
</evidence>
<evidence type="ECO:0000256" key="2">
    <source>
        <dbReference type="ARBA" id="ARBA00004687"/>
    </source>
</evidence>
<feature type="transmembrane region" description="Helical" evidence="10">
    <location>
        <begin position="284"/>
        <end position="305"/>
    </location>
</feature>
<organism evidence="11 12">
    <name type="scientific">Cutibacterium modestum</name>
    <dbReference type="NCBI Taxonomy" id="2559073"/>
    <lineage>
        <taxon>Bacteria</taxon>
        <taxon>Bacillati</taxon>
        <taxon>Actinomycetota</taxon>
        <taxon>Actinomycetes</taxon>
        <taxon>Propionibacteriales</taxon>
        <taxon>Propionibacteriaceae</taxon>
        <taxon>Cutibacterium</taxon>
    </lineage>
</organism>
<dbReference type="GeneID" id="92881745"/>
<evidence type="ECO:0000256" key="4">
    <source>
        <dbReference type="ARBA" id="ARBA00022676"/>
    </source>
</evidence>
<feature type="transmembrane region" description="Helical" evidence="10">
    <location>
        <begin position="312"/>
        <end position="329"/>
    </location>
</feature>
<protein>
    <recommendedName>
        <fullName evidence="13">Mannosyltransferase PIG-V</fullName>
    </recommendedName>
</protein>
<evidence type="ECO:0000313" key="12">
    <source>
        <dbReference type="Proteomes" id="UP000825072"/>
    </source>
</evidence>
<feature type="transmembrane region" description="Helical" evidence="10">
    <location>
        <begin position="360"/>
        <end position="382"/>
    </location>
</feature>
<dbReference type="PANTHER" id="PTHR12468:SF2">
    <property type="entry name" value="GPI MANNOSYLTRANSFERASE 2"/>
    <property type="match status" value="1"/>
</dbReference>
<keyword evidence="9 10" id="KW-0472">Membrane</keyword>
<sequence length="391" mass="42529">MTRAGCSAVRRFAPNADGRLVAQTWLGSRAILLVVAVVVMAGYHRTLSQVTGNWDVQHYMSIARNGYAEPLEMAFFPGLPALLKGGNLLGIPMEVTGVLLGLIGSALAAWALFRIGGMLPACLWLIAPTAVFTVVGYTEAPFCAAAFWAWERARAGRWWPAAFLAGVACTFRVSGLFLIGALAVLAVVGDGDKRRPTSRAARRSRITDVVNRLSILLVPTAVLAAFVVWLHRLTGSWTAWSRAQTKGWGRGFTTPVETLRHTLPATHAEAWQSTYGAGAMGVAIMFRLELVSVAVGILVFLYCLIRCRWASASWVGIQVVAFSIGYWYMSVNRATLLWFPLFVALGEASRGPSKPPGLVLLWRGIMGIIVAVDLAVMVWWGWRFFTGGWAS</sequence>
<keyword evidence="4" id="KW-0328">Glycosyltransferase</keyword>
<evidence type="ECO:0000256" key="7">
    <source>
        <dbReference type="ARBA" id="ARBA00022824"/>
    </source>
</evidence>
<keyword evidence="5" id="KW-0808">Transferase</keyword>
<feature type="transmembrane region" description="Helical" evidence="10">
    <location>
        <begin position="89"/>
        <end position="113"/>
    </location>
</feature>
<dbReference type="GO" id="GO:0000009">
    <property type="term" value="F:alpha-1,6-mannosyltransferase activity"/>
    <property type="evidence" value="ECO:0007669"/>
    <property type="project" value="InterPro"/>
</dbReference>
<comment type="pathway">
    <text evidence="2">Glycolipid biosynthesis; glycosylphosphatidylinositol-anchor biosynthesis.</text>
</comment>
<reference evidence="11" key="1">
    <citation type="submission" date="2021-06" db="EMBL/GenBank/DDBJ databases">
        <title>Genome sequence of Cutibacterium modestum strain KB17-24694.</title>
        <authorList>
            <person name="Dekio I."/>
            <person name="Asahina A."/>
            <person name="Nishida M."/>
        </authorList>
    </citation>
    <scope>NUCLEOTIDE SEQUENCE</scope>
    <source>
        <strain evidence="11">KB17-24694</strain>
    </source>
</reference>
<evidence type="ECO:0000256" key="6">
    <source>
        <dbReference type="ARBA" id="ARBA00022692"/>
    </source>
</evidence>
<accession>A0AAD1NUK2</accession>
<dbReference type="EMBL" id="AP024747">
    <property type="protein sequence ID" value="BCY24140.1"/>
    <property type="molecule type" value="Genomic_DNA"/>
</dbReference>